<feature type="binding site" evidence="6">
    <location>
        <position position="195"/>
    </location>
    <ligand>
        <name>NAD(+)</name>
        <dbReference type="ChEBI" id="CHEBI:57540"/>
    </ligand>
</feature>
<comment type="similarity">
    <text evidence="6">Belongs to the NAD kinase family.</text>
</comment>
<feature type="active site" description="Proton acceptor" evidence="6">
    <location>
        <position position="69"/>
    </location>
</feature>
<keyword evidence="2 6" id="KW-0418">Kinase</keyword>
<keyword evidence="3 6" id="KW-0521">NADP</keyword>
<feature type="binding site" evidence="6">
    <location>
        <position position="74"/>
    </location>
    <ligand>
        <name>NAD(+)</name>
        <dbReference type="ChEBI" id="CHEBI:57540"/>
    </ligand>
</feature>
<dbReference type="GO" id="GO:0006741">
    <property type="term" value="P:NADP+ biosynthetic process"/>
    <property type="evidence" value="ECO:0007669"/>
    <property type="project" value="UniProtKB-UniRule"/>
</dbReference>
<dbReference type="Pfam" id="PF01513">
    <property type="entry name" value="NAD_kinase"/>
    <property type="match status" value="1"/>
</dbReference>
<dbReference type="GO" id="GO:0005737">
    <property type="term" value="C:cytoplasm"/>
    <property type="evidence" value="ECO:0007669"/>
    <property type="project" value="UniProtKB-SubCell"/>
</dbReference>
<comment type="subcellular location">
    <subcellularLocation>
        <location evidence="6">Cytoplasm</location>
    </subcellularLocation>
</comment>
<dbReference type="Pfam" id="PF20143">
    <property type="entry name" value="NAD_kinase_C"/>
    <property type="match status" value="1"/>
</dbReference>
<dbReference type="Gene3D" id="3.40.50.10330">
    <property type="entry name" value="Probable inorganic polyphosphate/atp-NAD kinase, domain 1"/>
    <property type="match status" value="1"/>
</dbReference>
<dbReference type="InterPro" id="IPR016064">
    <property type="entry name" value="NAD/diacylglycerol_kinase_sf"/>
</dbReference>
<evidence type="ECO:0000256" key="6">
    <source>
        <dbReference type="HAMAP-Rule" id="MF_00361"/>
    </source>
</evidence>
<dbReference type="GO" id="GO:0003951">
    <property type="term" value="F:NAD+ kinase activity"/>
    <property type="evidence" value="ECO:0007669"/>
    <property type="project" value="UniProtKB-UniRule"/>
</dbReference>
<evidence type="ECO:0000313" key="7">
    <source>
        <dbReference type="EMBL" id="OGE03537.1"/>
    </source>
</evidence>
<gene>
    <name evidence="6" type="primary">nadK</name>
    <name evidence="7" type="ORF">A3F45_00215</name>
</gene>
<dbReference type="HAMAP" id="MF_00361">
    <property type="entry name" value="NAD_kinase"/>
    <property type="match status" value="1"/>
</dbReference>
<feature type="binding site" evidence="6">
    <location>
        <begin position="206"/>
        <end position="211"/>
    </location>
    <ligand>
        <name>NAD(+)</name>
        <dbReference type="ChEBI" id="CHEBI:57540"/>
    </ligand>
</feature>
<dbReference type="PANTHER" id="PTHR20275:SF0">
    <property type="entry name" value="NAD KINASE"/>
    <property type="match status" value="1"/>
</dbReference>
<dbReference type="SUPFAM" id="SSF111331">
    <property type="entry name" value="NAD kinase/diacylglycerol kinase-like"/>
    <property type="match status" value="1"/>
</dbReference>
<dbReference type="InterPro" id="IPR017437">
    <property type="entry name" value="ATP-NAD_kinase_PpnK-typ_C"/>
</dbReference>
<feature type="binding site" evidence="6">
    <location>
        <position position="264"/>
    </location>
    <ligand>
        <name>NAD(+)</name>
        <dbReference type="ChEBI" id="CHEBI:57540"/>
    </ligand>
</feature>
<evidence type="ECO:0000256" key="2">
    <source>
        <dbReference type="ARBA" id="ARBA00022777"/>
    </source>
</evidence>
<dbReference type="EC" id="2.7.1.23" evidence="6"/>
<feature type="binding site" evidence="6">
    <location>
        <begin position="69"/>
        <end position="70"/>
    </location>
    <ligand>
        <name>NAD(+)</name>
        <dbReference type="ChEBI" id="CHEBI:57540"/>
    </ligand>
</feature>
<dbReference type="PANTHER" id="PTHR20275">
    <property type="entry name" value="NAD KINASE"/>
    <property type="match status" value="1"/>
</dbReference>
<evidence type="ECO:0000256" key="3">
    <source>
        <dbReference type="ARBA" id="ARBA00022857"/>
    </source>
</evidence>
<keyword evidence="4 6" id="KW-0520">NAD</keyword>
<dbReference type="InterPro" id="IPR017438">
    <property type="entry name" value="ATP-NAD_kinase_N"/>
</dbReference>
<dbReference type="GO" id="GO:0005524">
    <property type="term" value="F:ATP binding"/>
    <property type="evidence" value="ECO:0007669"/>
    <property type="project" value="UniProtKB-KW"/>
</dbReference>
<feature type="binding site" evidence="6">
    <location>
        <begin position="167"/>
        <end position="168"/>
    </location>
    <ligand>
        <name>NAD(+)</name>
        <dbReference type="ChEBI" id="CHEBI:57540"/>
    </ligand>
</feature>
<comment type="catalytic activity">
    <reaction evidence="5 6">
        <text>NAD(+) + ATP = ADP + NADP(+) + H(+)</text>
        <dbReference type="Rhea" id="RHEA:18629"/>
        <dbReference type="ChEBI" id="CHEBI:15378"/>
        <dbReference type="ChEBI" id="CHEBI:30616"/>
        <dbReference type="ChEBI" id="CHEBI:57540"/>
        <dbReference type="ChEBI" id="CHEBI:58349"/>
        <dbReference type="ChEBI" id="CHEBI:456216"/>
        <dbReference type="EC" id="2.7.1.23"/>
    </reaction>
</comment>
<dbReference type="GO" id="GO:0051287">
    <property type="term" value="F:NAD binding"/>
    <property type="evidence" value="ECO:0007669"/>
    <property type="project" value="UniProtKB-ARBA"/>
</dbReference>
<keyword evidence="6" id="KW-0963">Cytoplasm</keyword>
<accession>A0A1F5HHB4</accession>
<comment type="function">
    <text evidence="6">Involved in the regulation of the intracellular balance of NAD and NADP, and is a key enzyme in the biosynthesis of NADP. Catalyzes specifically the phosphorylation on 2'-hydroxyl of the adenosine moiety of NAD to yield NADP.</text>
</comment>
<comment type="caution">
    <text evidence="7">The sequence shown here is derived from an EMBL/GenBank/DDBJ whole genome shotgun (WGS) entry which is preliminary data.</text>
</comment>
<dbReference type="Proteomes" id="UP000178369">
    <property type="component" value="Unassembled WGS sequence"/>
</dbReference>
<dbReference type="Gene3D" id="2.60.200.30">
    <property type="entry name" value="Probable inorganic polyphosphate/atp-NAD kinase, domain 2"/>
    <property type="match status" value="1"/>
</dbReference>
<reference evidence="7 8" key="1">
    <citation type="journal article" date="2016" name="Nat. Commun.">
        <title>Thousands of microbial genomes shed light on interconnected biogeochemical processes in an aquifer system.</title>
        <authorList>
            <person name="Anantharaman K."/>
            <person name="Brown C.T."/>
            <person name="Hug L.A."/>
            <person name="Sharon I."/>
            <person name="Castelle C.J."/>
            <person name="Probst A.J."/>
            <person name="Thomas B.C."/>
            <person name="Singh A."/>
            <person name="Wilkins M.J."/>
            <person name="Karaoz U."/>
            <person name="Brodie E.L."/>
            <person name="Williams K.H."/>
            <person name="Hubbard S.S."/>
            <person name="Banfield J.F."/>
        </authorList>
    </citation>
    <scope>NUCLEOTIDE SEQUENCE [LARGE SCALE GENOMIC DNA]</scope>
</reference>
<evidence type="ECO:0000256" key="4">
    <source>
        <dbReference type="ARBA" id="ARBA00023027"/>
    </source>
</evidence>
<comment type="cofactor">
    <cofactor evidence="6">
        <name>a divalent metal cation</name>
        <dbReference type="ChEBI" id="CHEBI:60240"/>
    </cofactor>
</comment>
<sequence length="310" mass="33536">MKIGVVFKEENKDDFKIKSSLRSSSFRTAGLKKAKELASEAKKYIEAKGHKVVEVEESKPDYILSFGGDGTLIHTACQYAHLGIPFIGINVGRLGFLTAAEGNDWQEALDKLIANKVFISERITLEAKVVAGNELLVASKKPVTRNSSSLSLRAEGQSPETSYRAVNEAAIKGFLRIIELEIAVNGEKFLKVLGDGVIISTQTGSTAYSLSSGGPIVDPHLDCLLITPINPIGLPIPSVVISPDDVVLVKVVKGDDVSLIIDGQEHTKLKEGEIVKFTKGKHNVKFGYFDKQHFLKSLNAKFGLAGRFGG</sequence>
<dbReference type="InterPro" id="IPR002504">
    <property type="entry name" value="NADK"/>
</dbReference>
<organism evidence="7 8">
    <name type="scientific">Candidatus Curtissbacteria bacterium RIFCSPHIGHO2_12_FULL_41_17</name>
    <dbReference type="NCBI Taxonomy" id="1797722"/>
    <lineage>
        <taxon>Bacteria</taxon>
        <taxon>Candidatus Curtissiibacteriota</taxon>
    </lineage>
</organism>
<keyword evidence="6" id="KW-0547">Nucleotide-binding</keyword>
<comment type="caution">
    <text evidence="6">Lacks conserved residue(s) required for the propagation of feature annotation.</text>
</comment>
<keyword evidence="6" id="KW-0067">ATP-binding</keyword>
<evidence type="ECO:0000313" key="8">
    <source>
        <dbReference type="Proteomes" id="UP000178369"/>
    </source>
</evidence>
<protein>
    <recommendedName>
        <fullName evidence="6">NAD kinase</fullName>
        <ecNumber evidence="6">2.7.1.23</ecNumber>
    </recommendedName>
    <alternativeName>
        <fullName evidence="6">ATP-dependent NAD kinase</fullName>
    </alternativeName>
</protein>
<keyword evidence="1 6" id="KW-0808">Transferase</keyword>
<dbReference type="AlphaFoldDB" id="A0A1F5HHB4"/>
<name>A0A1F5HHB4_9BACT</name>
<evidence type="ECO:0000256" key="5">
    <source>
        <dbReference type="ARBA" id="ARBA00047925"/>
    </source>
</evidence>
<dbReference type="EMBL" id="MFBL01000053">
    <property type="protein sequence ID" value="OGE03537.1"/>
    <property type="molecule type" value="Genomic_DNA"/>
</dbReference>
<dbReference type="GO" id="GO:0046872">
    <property type="term" value="F:metal ion binding"/>
    <property type="evidence" value="ECO:0007669"/>
    <property type="project" value="UniProtKB-UniRule"/>
</dbReference>
<proteinExistence type="inferred from homology"/>
<dbReference type="GO" id="GO:0019674">
    <property type="term" value="P:NAD+ metabolic process"/>
    <property type="evidence" value="ECO:0007669"/>
    <property type="project" value="InterPro"/>
</dbReference>
<evidence type="ECO:0000256" key="1">
    <source>
        <dbReference type="ARBA" id="ARBA00022679"/>
    </source>
</evidence>